<dbReference type="GO" id="GO:0008270">
    <property type="term" value="F:zinc ion binding"/>
    <property type="evidence" value="ECO:0007669"/>
    <property type="project" value="UniProtKB-KW"/>
</dbReference>
<feature type="region of interest" description="Disordered" evidence="3">
    <location>
        <begin position="364"/>
        <end position="389"/>
    </location>
</feature>
<dbReference type="Proteomes" id="UP001153714">
    <property type="component" value="Chromosome 8"/>
</dbReference>
<dbReference type="PROSITE" id="PS00028">
    <property type="entry name" value="ZINC_FINGER_C2H2_1"/>
    <property type="match status" value="1"/>
</dbReference>
<feature type="compositionally biased region" description="Basic and acidic residues" evidence="3">
    <location>
        <begin position="364"/>
        <end position="373"/>
    </location>
</feature>
<evidence type="ECO:0000256" key="1">
    <source>
        <dbReference type="PROSITE-ProRule" id="PRU00042"/>
    </source>
</evidence>
<dbReference type="PROSITE" id="PS50157">
    <property type="entry name" value="ZINC_FINGER_C2H2_2"/>
    <property type="match status" value="1"/>
</dbReference>
<dbReference type="AlphaFoldDB" id="A0A9N9RG21"/>
<name>A0A9N9RG21_9NEOP</name>
<evidence type="ECO:0000313" key="6">
    <source>
        <dbReference type="Proteomes" id="UP001153714"/>
    </source>
</evidence>
<dbReference type="Gene3D" id="3.30.160.60">
    <property type="entry name" value="Classic Zinc Finger"/>
    <property type="match status" value="1"/>
</dbReference>
<accession>A0A9N9RG21</accession>
<dbReference type="InterPro" id="IPR013087">
    <property type="entry name" value="Znf_C2H2_type"/>
</dbReference>
<feature type="coiled-coil region" evidence="2">
    <location>
        <begin position="455"/>
        <end position="482"/>
    </location>
</feature>
<feature type="compositionally biased region" description="Basic and acidic residues" evidence="3">
    <location>
        <begin position="1"/>
        <end position="13"/>
    </location>
</feature>
<reference evidence="5" key="2">
    <citation type="submission" date="2022-10" db="EMBL/GenBank/DDBJ databases">
        <authorList>
            <consortium name="ENA_rothamsted_submissions"/>
            <consortium name="culmorum"/>
            <person name="King R."/>
        </authorList>
    </citation>
    <scope>NUCLEOTIDE SEQUENCE</scope>
</reference>
<keyword evidence="1" id="KW-0479">Metal-binding</keyword>
<feature type="domain" description="C2H2-type" evidence="4">
    <location>
        <begin position="716"/>
        <end position="738"/>
    </location>
</feature>
<evidence type="ECO:0000259" key="4">
    <source>
        <dbReference type="PROSITE" id="PS50157"/>
    </source>
</evidence>
<keyword evidence="1" id="KW-0863">Zinc-finger</keyword>
<proteinExistence type="predicted"/>
<gene>
    <name evidence="5" type="ORF">DIATSA_LOCUS13220</name>
</gene>
<dbReference type="SMART" id="SM00355">
    <property type="entry name" value="ZnF_C2H2"/>
    <property type="match status" value="2"/>
</dbReference>
<dbReference type="OrthoDB" id="7470218at2759"/>
<evidence type="ECO:0000313" key="5">
    <source>
        <dbReference type="EMBL" id="CAG9795993.1"/>
    </source>
</evidence>
<reference evidence="5" key="1">
    <citation type="submission" date="2021-12" db="EMBL/GenBank/DDBJ databases">
        <authorList>
            <person name="King R."/>
        </authorList>
    </citation>
    <scope>NUCLEOTIDE SEQUENCE</scope>
</reference>
<feature type="coiled-coil region" evidence="2">
    <location>
        <begin position="200"/>
        <end position="234"/>
    </location>
</feature>
<dbReference type="Pfam" id="PF00096">
    <property type="entry name" value="zf-C2H2"/>
    <property type="match status" value="1"/>
</dbReference>
<feature type="compositionally biased region" description="Polar residues" evidence="3">
    <location>
        <begin position="15"/>
        <end position="31"/>
    </location>
</feature>
<organism evidence="5 6">
    <name type="scientific">Diatraea saccharalis</name>
    <name type="common">sugarcane borer</name>
    <dbReference type="NCBI Taxonomy" id="40085"/>
    <lineage>
        <taxon>Eukaryota</taxon>
        <taxon>Metazoa</taxon>
        <taxon>Ecdysozoa</taxon>
        <taxon>Arthropoda</taxon>
        <taxon>Hexapoda</taxon>
        <taxon>Insecta</taxon>
        <taxon>Pterygota</taxon>
        <taxon>Neoptera</taxon>
        <taxon>Endopterygota</taxon>
        <taxon>Lepidoptera</taxon>
        <taxon>Glossata</taxon>
        <taxon>Ditrysia</taxon>
        <taxon>Pyraloidea</taxon>
        <taxon>Crambidae</taxon>
        <taxon>Crambinae</taxon>
        <taxon>Diatraea</taxon>
    </lineage>
</organism>
<dbReference type="EMBL" id="OU893339">
    <property type="protein sequence ID" value="CAG9795993.1"/>
    <property type="molecule type" value="Genomic_DNA"/>
</dbReference>
<keyword evidence="6" id="KW-1185">Reference proteome</keyword>
<evidence type="ECO:0000256" key="3">
    <source>
        <dbReference type="SAM" id="MobiDB-lite"/>
    </source>
</evidence>
<feature type="region of interest" description="Disordered" evidence="3">
    <location>
        <begin position="1"/>
        <end position="31"/>
    </location>
</feature>
<keyword evidence="2" id="KW-0175">Coiled coil</keyword>
<keyword evidence="1" id="KW-0862">Zinc</keyword>
<evidence type="ECO:0000256" key="2">
    <source>
        <dbReference type="SAM" id="Coils"/>
    </source>
</evidence>
<protein>
    <recommendedName>
        <fullName evidence="4">C2H2-type domain-containing protein</fullName>
    </recommendedName>
</protein>
<sequence length="804" mass="93030">MDFNKNNRSDIEPQTKPSETHSYFTESSTGRISVQTTSPFKMGGSEIATEQNMKSKSDRSSNIFGKKLPKDACSSTTSKLLINQIIRETNIDGDGFLKEGRIEKNPRDLHHIEKKSNYNQSFVINHVQIKRSAPTFNSKYSRVQLGLVSREEAVVPATHLQYTDSQKHVCISNTEYSTKSVKEKHYAEKTTYCRPVLSFNNEFASRIREKNARLQRLVKKLALARKREKEIEQLNNYINESKTSQRMDYYENQHYSSNYQSNRQNKNLNDFHRTYMLNRSSLCNDLLDELYGAYDIEQFNSNFYSLTNYQQSFYENKFECYPMSSQGRMMMINKERRRNPFAQDYVYVPPNRRQFRGNTIVVEKRNDRFKQESQSDPSNKPRTVPPTEKHKVDQGICTINIGCQEQLNDQYDQFCRTNDQFDRFSRTNDLGTQTSNVNLSIVQESLLKRGETLIKDTFQEQYSRVSENVDRLKKKIQETVTRDGTSVLRSIENKLDVLITSLNIFIEDVRSRTSVRQNYNCHSLNFKQSQFKSQYLNTSKSETLALIKAERSACGLLTKNIIKPVPYTIQKRKLANDSCITDINNVMIEEINNSNKAKRDIENVLNGNSLRPCLEQASLHIPTKDRSTEVTDSLSKSIFNSVRKPASIEEISRDGSGEKARMTIAVNTDPLGLLALLRISTETMKQLLSYMPNLSYYSYLQMIPQIMPQQRQRSQYVCHICGAAFDRPSQLSDHIQGHDLGETRDCCVCRHILDIQAESSIGLFRCQYCGQRFTRAYCCELHQESCAKRFGLKHDITPSLMLLR</sequence>